<keyword evidence="4 6" id="KW-1133">Transmembrane helix</keyword>
<proteinExistence type="inferred from homology"/>
<name>A0A395S808_FUSSP</name>
<comment type="subcellular location">
    <subcellularLocation>
        <location evidence="1">Membrane</location>
        <topology evidence="1">Multi-pass membrane protein</topology>
    </subcellularLocation>
</comment>
<evidence type="ECO:0000256" key="1">
    <source>
        <dbReference type="ARBA" id="ARBA00004141"/>
    </source>
</evidence>
<comment type="caution">
    <text evidence="8">The sequence shown here is derived from an EMBL/GenBank/DDBJ whole genome shotgun (WGS) entry which is preliminary data.</text>
</comment>
<evidence type="ECO:0000313" key="8">
    <source>
        <dbReference type="EMBL" id="RGP68531.1"/>
    </source>
</evidence>
<dbReference type="EMBL" id="PXOF01000070">
    <property type="protein sequence ID" value="RGP68531.1"/>
    <property type="molecule type" value="Genomic_DNA"/>
</dbReference>
<evidence type="ECO:0000259" key="7">
    <source>
        <dbReference type="PROSITE" id="PS50850"/>
    </source>
</evidence>
<dbReference type="InterPro" id="IPR005828">
    <property type="entry name" value="MFS_sugar_transport-like"/>
</dbReference>
<dbReference type="Gene3D" id="1.20.1250.20">
    <property type="entry name" value="MFS general substrate transporter like domains"/>
    <property type="match status" value="1"/>
</dbReference>
<dbReference type="GO" id="GO:0016020">
    <property type="term" value="C:membrane"/>
    <property type="evidence" value="ECO:0007669"/>
    <property type="project" value="UniProtKB-SubCell"/>
</dbReference>
<gene>
    <name evidence="8" type="ORF">FSPOR_5269</name>
</gene>
<dbReference type="PANTHER" id="PTHR48022:SF2">
    <property type="entry name" value="PLASTIDIC GLUCOSE TRANSPORTER 4"/>
    <property type="match status" value="1"/>
</dbReference>
<protein>
    <submittedName>
        <fullName evidence="8">Sugar transporter stl1</fullName>
    </submittedName>
</protein>
<dbReference type="SUPFAM" id="SSF103473">
    <property type="entry name" value="MFS general substrate transporter"/>
    <property type="match status" value="1"/>
</dbReference>
<keyword evidence="8" id="KW-0813">Transport</keyword>
<dbReference type="AlphaFoldDB" id="A0A395S808"/>
<keyword evidence="3 6" id="KW-0812">Transmembrane</keyword>
<dbReference type="InterPro" id="IPR036259">
    <property type="entry name" value="MFS_trans_sf"/>
</dbReference>
<dbReference type="GO" id="GO:0005351">
    <property type="term" value="F:carbohydrate:proton symporter activity"/>
    <property type="evidence" value="ECO:0007669"/>
    <property type="project" value="TreeGrafter"/>
</dbReference>
<dbReference type="InterPro" id="IPR020846">
    <property type="entry name" value="MFS_dom"/>
</dbReference>
<keyword evidence="8" id="KW-0762">Sugar transport</keyword>
<evidence type="ECO:0000256" key="6">
    <source>
        <dbReference type="SAM" id="Phobius"/>
    </source>
</evidence>
<feature type="transmembrane region" description="Helical" evidence="6">
    <location>
        <begin position="41"/>
        <end position="63"/>
    </location>
</feature>
<dbReference type="InterPro" id="IPR050360">
    <property type="entry name" value="MFS_Sugar_Transporters"/>
</dbReference>
<evidence type="ECO:0000256" key="2">
    <source>
        <dbReference type="ARBA" id="ARBA00010992"/>
    </source>
</evidence>
<feature type="transmembrane region" description="Helical" evidence="6">
    <location>
        <begin position="72"/>
        <end position="94"/>
    </location>
</feature>
<evidence type="ECO:0000256" key="3">
    <source>
        <dbReference type="ARBA" id="ARBA00022692"/>
    </source>
</evidence>
<keyword evidence="9" id="KW-1185">Reference proteome</keyword>
<dbReference type="Proteomes" id="UP000266152">
    <property type="component" value="Unassembled WGS sequence"/>
</dbReference>
<evidence type="ECO:0000256" key="5">
    <source>
        <dbReference type="ARBA" id="ARBA00023136"/>
    </source>
</evidence>
<evidence type="ECO:0000313" key="9">
    <source>
        <dbReference type="Proteomes" id="UP000266152"/>
    </source>
</evidence>
<dbReference type="PROSITE" id="PS50850">
    <property type="entry name" value="MFS"/>
    <property type="match status" value="1"/>
</dbReference>
<comment type="similarity">
    <text evidence="2">Belongs to the major facilitator superfamily. Sugar transporter (TC 2.A.1.1) family.</text>
</comment>
<keyword evidence="5 6" id="KW-0472">Membrane</keyword>
<reference evidence="8 9" key="1">
    <citation type="journal article" date="2018" name="PLoS Pathog.">
        <title>Evolution of structural diversity of trichothecenes, a family of toxins produced by plant pathogenic and entomopathogenic fungi.</title>
        <authorList>
            <person name="Proctor R.H."/>
            <person name="McCormick S.P."/>
            <person name="Kim H.S."/>
            <person name="Cardoza R.E."/>
            <person name="Stanley A.M."/>
            <person name="Lindo L."/>
            <person name="Kelly A."/>
            <person name="Brown D.W."/>
            <person name="Lee T."/>
            <person name="Vaughan M.M."/>
            <person name="Alexander N.J."/>
            <person name="Busman M."/>
            <person name="Gutierrez S."/>
        </authorList>
    </citation>
    <scope>NUCLEOTIDE SEQUENCE [LARGE SCALE GENOMIC DNA]</scope>
    <source>
        <strain evidence="8 9">NRRL 3299</strain>
    </source>
</reference>
<organism evidence="8 9">
    <name type="scientific">Fusarium sporotrichioides</name>
    <dbReference type="NCBI Taxonomy" id="5514"/>
    <lineage>
        <taxon>Eukaryota</taxon>
        <taxon>Fungi</taxon>
        <taxon>Dikarya</taxon>
        <taxon>Ascomycota</taxon>
        <taxon>Pezizomycotina</taxon>
        <taxon>Sordariomycetes</taxon>
        <taxon>Hypocreomycetidae</taxon>
        <taxon>Hypocreales</taxon>
        <taxon>Nectriaceae</taxon>
        <taxon>Fusarium</taxon>
    </lineage>
</organism>
<feature type="domain" description="Major facilitator superfamily (MFS) profile" evidence="7">
    <location>
        <begin position="1"/>
        <end position="122"/>
    </location>
</feature>
<evidence type="ECO:0000256" key="4">
    <source>
        <dbReference type="ARBA" id="ARBA00022989"/>
    </source>
</evidence>
<dbReference type="Pfam" id="PF00083">
    <property type="entry name" value="Sugar_tr"/>
    <property type="match status" value="1"/>
</dbReference>
<sequence length="122" mass="12964">MLSNLRGKYLRGVITFSAGVLGGFVTQPSSLNAIGNPSPSFLGLTIALWNIGCLLGCVIASLVSDTWGRRKIIIWGCIIMIVGGIVQLATYGAAQLIVEILISGVGSGTYEYSWQLASHRLH</sequence>
<dbReference type="PANTHER" id="PTHR48022">
    <property type="entry name" value="PLASTIDIC GLUCOSE TRANSPORTER 4"/>
    <property type="match status" value="1"/>
</dbReference>
<accession>A0A395S808</accession>
<feature type="transmembrane region" description="Helical" evidence="6">
    <location>
        <begin position="12"/>
        <end position="29"/>
    </location>
</feature>